<reference evidence="1 2" key="1">
    <citation type="journal article" date="2014" name="Genome Biol. Evol.">
        <title>The genome of the myxosporean Thelohanellus kitauei shows adaptations to nutrient acquisition within its fish host.</title>
        <authorList>
            <person name="Yang Y."/>
            <person name="Xiong J."/>
            <person name="Zhou Z."/>
            <person name="Huo F."/>
            <person name="Miao W."/>
            <person name="Ran C."/>
            <person name="Liu Y."/>
            <person name="Zhang J."/>
            <person name="Feng J."/>
            <person name="Wang M."/>
            <person name="Wang M."/>
            <person name="Wang L."/>
            <person name="Yao B."/>
        </authorList>
    </citation>
    <scope>NUCLEOTIDE SEQUENCE [LARGE SCALE GENOMIC DNA]</scope>
    <source>
        <strain evidence="1">Wuqing</strain>
    </source>
</reference>
<organism evidence="1 2">
    <name type="scientific">Thelohanellus kitauei</name>
    <name type="common">Myxosporean</name>
    <dbReference type="NCBI Taxonomy" id="669202"/>
    <lineage>
        <taxon>Eukaryota</taxon>
        <taxon>Metazoa</taxon>
        <taxon>Cnidaria</taxon>
        <taxon>Myxozoa</taxon>
        <taxon>Myxosporea</taxon>
        <taxon>Bivalvulida</taxon>
        <taxon>Platysporina</taxon>
        <taxon>Myxobolidae</taxon>
        <taxon>Thelohanellus</taxon>
    </lineage>
</organism>
<sequence length="110" mass="12744">MASLLSARPKDAPWPIPLQPLVSKPPSSSEANQFQNVELREKIISVTRSIIEYFSKKNPSRREYSEFQGLKLDSSTSIHDFRKESLELLNWSRLSLSKEYCEFLISQRIV</sequence>
<keyword evidence="2" id="KW-1185">Reference proteome</keyword>
<dbReference type="Proteomes" id="UP000031668">
    <property type="component" value="Unassembled WGS sequence"/>
</dbReference>
<evidence type="ECO:0000313" key="2">
    <source>
        <dbReference type="Proteomes" id="UP000031668"/>
    </source>
</evidence>
<dbReference type="EMBL" id="JWZT01000521">
    <property type="protein sequence ID" value="KII74162.1"/>
    <property type="molecule type" value="Genomic_DNA"/>
</dbReference>
<accession>A0A0C2NJH0</accession>
<protein>
    <submittedName>
        <fullName evidence="1">Uncharacterized protein</fullName>
    </submittedName>
</protein>
<evidence type="ECO:0000313" key="1">
    <source>
        <dbReference type="EMBL" id="KII74162.1"/>
    </source>
</evidence>
<comment type="caution">
    <text evidence="1">The sequence shown here is derived from an EMBL/GenBank/DDBJ whole genome shotgun (WGS) entry which is preliminary data.</text>
</comment>
<dbReference type="AlphaFoldDB" id="A0A0C2NJH0"/>
<gene>
    <name evidence="1" type="ORF">RF11_01816</name>
</gene>
<name>A0A0C2NJH0_THEKT</name>
<proteinExistence type="predicted"/>